<dbReference type="Pfam" id="PF13508">
    <property type="entry name" value="Acetyltransf_7"/>
    <property type="match status" value="1"/>
</dbReference>
<dbReference type="AlphaFoldDB" id="A0A6G1HNA9"/>
<feature type="region of interest" description="Disordered" evidence="1">
    <location>
        <begin position="224"/>
        <end position="253"/>
    </location>
</feature>
<dbReference type="InterPro" id="IPR000182">
    <property type="entry name" value="GNAT_dom"/>
</dbReference>
<dbReference type="InterPro" id="IPR016181">
    <property type="entry name" value="Acyl_CoA_acyltransferase"/>
</dbReference>
<dbReference type="GO" id="GO:0016747">
    <property type="term" value="F:acyltransferase activity, transferring groups other than amino-acyl groups"/>
    <property type="evidence" value="ECO:0007669"/>
    <property type="project" value="InterPro"/>
</dbReference>
<feature type="domain" description="N-acetyltransferase" evidence="2">
    <location>
        <begin position="96"/>
        <end position="227"/>
    </location>
</feature>
<name>A0A6G1HNA9_9PEZI</name>
<dbReference type="CDD" id="cd04301">
    <property type="entry name" value="NAT_SF"/>
    <property type="match status" value="1"/>
</dbReference>
<keyword evidence="4" id="KW-1185">Reference proteome</keyword>
<evidence type="ECO:0000256" key="1">
    <source>
        <dbReference type="SAM" id="MobiDB-lite"/>
    </source>
</evidence>
<reference evidence="3" key="1">
    <citation type="journal article" date="2020" name="Stud. Mycol.">
        <title>101 Dothideomycetes genomes: a test case for predicting lifestyles and emergence of pathogens.</title>
        <authorList>
            <person name="Haridas S."/>
            <person name="Albert R."/>
            <person name="Binder M."/>
            <person name="Bloem J."/>
            <person name="Labutti K."/>
            <person name="Salamov A."/>
            <person name="Andreopoulos B."/>
            <person name="Baker S."/>
            <person name="Barry K."/>
            <person name="Bills G."/>
            <person name="Bluhm B."/>
            <person name="Cannon C."/>
            <person name="Castanera R."/>
            <person name="Culley D."/>
            <person name="Daum C."/>
            <person name="Ezra D."/>
            <person name="Gonzalez J."/>
            <person name="Henrissat B."/>
            <person name="Kuo A."/>
            <person name="Liang C."/>
            <person name="Lipzen A."/>
            <person name="Lutzoni F."/>
            <person name="Magnuson J."/>
            <person name="Mondo S."/>
            <person name="Nolan M."/>
            <person name="Ohm R."/>
            <person name="Pangilinan J."/>
            <person name="Park H.-J."/>
            <person name="Ramirez L."/>
            <person name="Alfaro M."/>
            <person name="Sun H."/>
            <person name="Tritt A."/>
            <person name="Yoshinaga Y."/>
            <person name="Zwiers L.-H."/>
            <person name="Turgeon B."/>
            <person name="Goodwin S."/>
            <person name="Spatafora J."/>
            <person name="Crous P."/>
            <person name="Grigoriev I."/>
        </authorList>
    </citation>
    <scope>NUCLEOTIDE SEQUENCE</scope>
    <source>
        <strain evidence="3">CBS 262.69</strain>
    </source>
</reference>
<dbReference type="InterPro" id="IPR052523">
    <property type="entry name" value="Trichothecene_AcTrans"/>
</dbReference>
<dbReference type="SUPFAM" id="SSF55729">
    <property type="entry name" value="Acyl-CoA N-acyltransferases (Nat)"/>
    <property type="match status" value="1"/>
</dbReference>
<dbReference type="PANTHER" id="PTHR42791">
    <property type="entry name" value="GNAT FAMILY ACETYLTRANSFERASE"/>
    <property type="match status" value="1"/>
</dbReference>
<protein>
    <recommendedName>
        <fullName evidence="2">N-acetyltransferase domain-containing protein</fullName>
    </recommendedName>
</protein>
<dbReference type="Gene3D" id="3.40.630.30">
    <property type="match status" value="1"/>
</dbReference>
<feature type="compositionally biased region" description="Basic and acidic residues" evidence="1">
    <location>
        <begin position="227"/>
        <end position="240"/>
    </location>
</feature>
<dbReference type="PROSITE" id="PS51186">
    <property type="entry name" value="GNAT"/>
    <property type="match status" value="1"/>
</dbReference>
<dbReference type="PANTHER" id="PTHR42791:SF14">
    <property type="entry name" value="N-ACETYLTRANSFERASE DOMAIN-CONTAINING PROTEIN"/>
    <property type="match status" value="1"/>
</dbReference>
<evidence type="ECO:0000259" key="2">
    <source>
        <dbReference type="PROSITE" id="PS51186"/>
    </source>
</evidence>
<dbReference type="EMBL" id="ML996703">
    <property type="protein sequence ID" value="KAF2397346.1"/>
    <property type="molecule type" value="Genomic_DNA"/>
</dbReference>
<dbReference type="Proteomes" id="UP000799640">
    <property type="component" value="Unassembled WGS sequence"/>
</dbReference>
<gene>
    <name evidence="3" type="ORF">EJ06DRAFT_145410</name>
</gene>
<evidence type="ECO:0000313" key="3">
    <source>
        <dbReference type="EMBL" id="KAF2397346.1"/>
    </source>
</evidence>
<dbReference type="OrthoDB" id="2115692at2759"/>
<proteinExistence type="predicted"/>
<evidence type="ECO:0000313" key="4">
    <source>
        <dbReference type="Proteomes" id="UP000799640"/>
    </source>
</evidence>
<sequence length="253" mass="27813">MNPPFPSHPPRKPATMPLELHLLTPADCPTWVTLHHAAFQPSPLHICWAPGPMSPQSIALQASHRAAALAAPYSFAYKVTDSDKSNLIVGIAQWSIFTRPRSQSEITSSLQMRPPFPGDNTPARAEFMSGIFASRRKWIGDGRPIVILESLVVRAEYQRRGVGSMLVEWGCGEMDRLGVEGYLESSSAGRKLYAKYGFEGVEELGFDARRWGASEGDVHLTMIRQPRRVEKREEGREGKAEAGQSGTGGENVG</sequence>
<accession>A0A6G1HNA9</accession>
<organism evidence="3 4">
    <name type="scientific">Trichodelitschia bisporula</name>
    <dbReference type="NCBI Taxonomy" id="703511"/>
    <lineage>
        <taxon>Eukaryota</taxon>
        <taxon>Fungi</taxon>
        <taxon>Dikarya</taxon>
        <taxon>Ascomycota</taxon>
        <taxon>Pezizomycotina</taxon>
        <taxon>Dothideomycetes</taxon>
        <taxon>Dothideomycetes incertae sedis</taxon>
        <taxon>Phaeotrichales</taxon>
        <taxon>Phaeotrichaceae</taxon>
        <taxon>Trichodelitschia</taxon>
    </lineage>
</organism>